<dbReference type="EMBL" id="LQYT01000073">
    <property type="protein sequence ID" value="KYD14417.1"/>
    <property type="molecule type" value="Genomic_DNA"/>
</dbReference>
<organism evidence="1 2">
    <name type="scientific">Caldibacillus debilis</name>
    <dbReference type="NCBI Taxonomy" id="301148"/>
    <lineage>
        <taxon>Bacteria</taxon>
        <taxon>Bacillati</taxon>
        <taxon>Bacillota</taxon>
        <taxon>Bacilli</taxon>
        <taxon>Bacillales</taxon>
        <taxon>Bacillaceae</taxon>
        <taxon>Caldibacillus</taxon>
    </lineage>
</organism>
<dbReference type="STRING" id="301148.B4135_2844"/>
<evidence type="ECO:0000313" key="2">
    <source>
        <dbReference type="Proteomes" id="UP000075683"/>
    </source>
</evidence>
<sequence length="101" mass="12027">MPSPYKHYNNGRLPGARANRDEFSSLFKFLGSEPPFPHPVSFPCLRIPSWRKPSLFGGENRETPLRNLSRNVRKILFHFKKRYGTIILFFRRESFQKWNKS</sequence>
<proteinExistence type="predicted"/>
<protein>
    <submittedName>
        <fullName evidence="1">Uncharacterized protein</fullName>
    </submittedName>
</protein>
<dbReference type="Proteomes" id="UP000075683">
    <property type="component" value="Unassembled WGS sequence"/>
</dbReference>
<dbReference type="AlphaFoldDB" id="A0A150LQ53"/>
<reference evidence="1 2" key="1">
    <citation type="submission" date="2016-01" db="EMBL/GenBank/DDBJ databases">
        <title>Draft Genome Sequences of Seven Thermophilic Sporeformers Isolated from Foods.</title>
        <authorList>
            <person name="Berendsen E.M."/>
            <person name="Wells-Bennik M.H."/>
            <person name="Krawcyk A.O."/>
            <person name="De Jong A."/>
            <person name="Holsappel S."/>
            <person name="Eijlander R.T."/>
            <person name="Kuipers O.P."/>
        </authorList>
    </citation>
    <scope>NUCLEOTIDE SEQUENCE [LARGE SCALE GENOMIC DNA]</scope>
    <source>
        <strain evidence="1 2">B4135</strain>
    </source>
</reference>
<gene>
    <name evidence="1" type="ORF">B4135_2844</name>
</gene>
<name>A0A150LQ53_9BACI</name>
<comment type="caution">
    <text evidence="1">The sequence shown here is derived from an EMBL/GenBank/DDBJ whole genome shotgun (WGS) entry which is preliminary data.</text>
</comment>
<accession>A0A150LQ53</accession>
<evidence type="ECO:0000313" key="1">
    <source>
        <dbReference type="EMBL" id="KYD14417.1"/>
    </source>
</evidence>